<reference evidence="4" key="1">
    <citation type="submission" date="2011-08" db="EMBL/GenBank/DDBJ databases">
        <authorList>
            <person name="Rombauts S."/>
        </authorList>
    </citation>
    <scope>NUCLEOTIDE SEQUENCE</scope>
    <source>
        <strain evidence="4">London</strain>
    </source>
</reference>
<accession>T1KFW8</accession>
<organism evidence="3 4">
    <name type="scientific">Tetranychus urticae</name>
    <name type="common">Two-spotted spider mite</name>
    <dbReference type="NCBI Taxonomy" id="32264"/>
    <lineage>
        <taxon>Eukaryota</taxon>
        <taxon>Metazoa</taxon>
        <taxon>Ecdysozoa</taxon>
        <taxon>Arthropoda</taxon>
        <taxon>Chelicerata</taxon>
        <taxon>Arachnida</taxon>
        <taxon>Acari</taxon>
        <taxon>Acariformes</taxon>
        <taxon>Trombidiformes</taxon>
        <taxon>Prostigmata</taxon>
        <taxon>Eleutherengona</taxon>
        <taxon>Raphignathae</taxon>
        <taxon>Tetranychoidea</taxon>
        <taxon>Tetranychidae</taxon>
        <taxon>Tetranychus</taxon>
    </lineage>
</organism>
<proteinExistence type="predicted"/>
<dbReference type="Proteomes" id="UP000015104">
    <property type="component" value="Unassembled WGS sequence"/>
</dbReference>
<keyword evidence="2" id="KW-1133">Transmembrane helix</keyword>
<keyword evidence="2" id="KW-0812">Transmembrane</keyword>
<dbReference type="OrthoDB" id="6339047at2759"/>
<protein>
    <submittedName>
        <fullName evidence="3">Uncharacterized protein</fullName>
    </submittedName>
</protein>
<dbReference type="HOGENOM" id="CLU_886608_0_0_1"/>
<reference evidence="3" key="2">
    <citation type="submission" date="2015-06" db="UniProtKB">
        <authorList>
            <consortium name="EnsemblMetazoa"/>
        </authorList>
    </citation>
    <scope>IDENTIFICATION</scope>
</reference>
<feature type="transmembrane region" description="Helical" evidence="2">
    <location>
        <begin position="56"/>
        <end position="81"/>
    </location>
</feature>
<feature type="transmembrane region" description="Helical" evidence="2">
    <location>
        <begin position="88"/>
        <end position="108"/>
    </location>
</feature>
<feature type="compositionally biased region" description="Polar residues" evidence="1">
    <location>
        <begin position="278"/>
        <end position="294"/>
    </location>
</feature>
<keyword evidence="4" id="KW-1185">Reference proteome</keyword>
<evidence type="ECO:0000256" key="2">
    <source>
        <dbReference type="SAM" id="Phobius"/>
    </source>
</evidence>
<gene>
    <name evidence="3" type="primary">107363669</name>
</gene>
<dbReference type="KEGG" id="tut:107363669"/>
<feature type="transmembrane region" description="Helical" evidence="2">
    <location>
        <begin position="128"/>
        <end position="146"/>
    </location>
</feature>
<dbReference type="PANTHER" id="PTHR36694">
    <property type="entry name" value="PASIFLORA 1, ISOFORM A-RELATED"/>
    <property type="match status" value="1"/>
</dbReference>
<feature type="region of interest" description="Disordered" evidence="1">
    <location>
        <begin position="273"/>
        <end position="314"/>
    </location>
</feature>
<dbReference type="EnsemblMetazoa" id="tetur10g04630.1">
    <property type="protein sequence ID" value="tetur10g04630.1"/>
    <property type="gene ID" value="tetur10g04630"/>
</dbReference>
<dbReference type="PANTHER" id="PTHR36694:SF11">
    <property type="entry name" value="LP21121P-RELATED"/>
    <property type="match status" value="1"/>
</dbReference>
<feature type="transmembrane region" description="Helical" evidence="2">
    <location>
        <begin position="12"/>
        <end position="36"/>
    </location>
</feature>
<dbReference type="eggNOG" id="ENOG502S5HW">
    <property type="taxonomic scope" value="Eukaryota"/>
</dbReference>
<keyword evidence="2" id="KW-0472">Membrane</keyword>
<dbReference type="AlphaFoldDB" id="T1KFW8"/>
<name>T1KFW8_TETUR</name>
<evidence type="ECO:0000256" key="1">
    <source>
        <dbReference type="SAM" id="MobiDB-lite"/>
    </source>
</evidence>
<sequence>MKLCDKSASHMLSMIAAIYGVFIYAIAFSLEMWFIITTPIYNYENYDHLSDEESIPVFAFVLAAIYFVTIVVSLLLMLGIIIKSIMCLMSWLVTVALTFLPECGLVLYMSIEKWGIESRNGQIELCLFIIRAIMNVFFMVCVQNLISQWKAEKQIASYAMSMSSYNCNPQADLYPFVDTNSTTINPVFKFNSPLNGIGGGHLPSSEFDTQNFQDLVKTRGDPGPTTSLYGQTSYSTQSLDRKKILKLQSTHSFKDEVILRPLHHHPFDYLMRPGSNMDMRSNQPNGQPYYQSKTLPRDFGDKNSSTHSIRDVAL</sequence>
<evidence type="ECO:0000313" key="4">
    <source>
        <dbReference type="Proteomes" id="UP000015104"/>
    </source>
</evidence>
<evidence type="ECO:0000313" key="3">
    <source>
        <dbReference type="EnsemblMetazoa" id="tetur10g04630.1"/>
    </source>
</evidence>
<dbReference type="EMBL" id="CAEY01000039">
    <property type="status" value="NOT_ANNOTATED_CDS"/>
    <property type="molecule type" value="Genomic_DNA"/>
</dbReference>